<evidence type="ECO:0000313" key="2">
    <source>
        <dbReference type="EMBL" id="QNN60412.1"/>
    </source>
</evidence>
<organism evidence="2 3">
    <name type="scientific">Erysipelothrix inopinata</name>
    <dbReference type="NCBI Taxonomy" id="225084"/>
    <lineage>
        <taxon>Bacteria</taxon>
        <taxon>Bacillati</taxon>
        <taxon>Bacillota</taxon>
        <taxon>Erysipelotrichia</taxon>
        <taxon>Erysipelotrichales</taxon>
        <taxon>Erysipelotrichaceae</taxon>
        <taxon>Erysipelothrix</taxon>
    </lineage>
</organism>
<sequence length="194" mass="21640">MKKIIIVLLMSVMLVGCSSGKPTETKEETKVSDNLPTTLEFNGKEISFAKGLNISDFSEYKVKKIVPPAAVKKDSETITFSYLFDIDGSILEAGFKTKYYGSSSIPKETEEVAKTGELHYYSFDLADLQPGVAIYNGVDIKDINEDILKEWGWKPGTKPLARDSFEFDNGTIAFLYNDGLKSIKTLTFYPKSDK</sequence>
<dbReference type="Proteomes" id="UP000515928">
    <property type="component" value="Chromosome"/>
</dbReference>
<dbReference type="RefSeq" id="WP_187533541.1">
    <property type="nucleotide sequence ID" value="NZ_CBCSHU010000004.1"/>
</dbReference>
<dbReference type="EMBL" id="CP060715">
    <property type="protein sequence ID" value="QNN60412.1"/>
    <property type="molecule type" value="Genomic_DNA"/>
</dbReference>
<evidence type="ECO:0000256" key="1">
    <source>
        <dbReference type="SAM" id="SignalP"/>
    </source>
</evidence>
<keyword evidence="1" id="KW-0732">Signal</keyword>
<dbReference type="AlphaFoldDB" id="A0A7G9RXT7"/>
<evidence type="ECO:0008006" key="4">
    <source>
        <dbReference type="Google" id="ProtNLM"/>
    </source>
</evidence>
<dbReference type="PROSITE" id="PS51257">
    <property type="entry name" value="PROKAR_LIPOPROTEIN"/>
    <property type="match status" value="1"/>
</dbReference>
<evidence type="ECO:0000313" key="3">
    <source>
        <dbReference type="Proteomes" id="UP000515928"/>
    </source>
</evidence>
<proteinExistence type="predicted"/>
<accession>A0A7G9RXT7</accession>
<gene>
    <name evidence="2" type="ORF">H9L01_08545</name>
</gene>
<feature type="signal peptide" evidence="1">
    <location>
        <begin position="1"/>
        <end position="20"/>
    </location>
</feature>
<dbReference type="KEGG" id="eio:H9L01_08545"/>
<feature type="chain" id="PRO_5029019445" description="Lipoprotein" evidence="1">
    <location>
        <begin position="21"/>
        <end position="194"/>
    </location>
</feature>
<name>A0A7G9RXT7_9FIRM</name>
<reference evidence="2 3" key="1">
    <citation type="submission" date="2020-08" db="EMBL/GenBank/DDBJ databases">
        <title>Genome sequence of Erysipelothrix inopinata DSM 15511T.</title>
        <authorList>
            <person name="Hyun D.-W."/>
            <person name="Bae J.-W."/>
        </authorList>
    </citation>
    <scope>NUCLEOTIDE SEQUENCE [LARGE SCALE GENOMIC DNA]</scope>
    <source>
        <strain evidence="2 3">DSM 15511</strain>
    </source>
</reference>
<protein>
    <recommendedName>
        <fullName evidence="4">Lipoprotein</fullName>
    </recommendedName>
</protein>
<keyword evidence="3" id="KW-1185">Reference proteome</keyword>